<proteinExistence type="predicted"/>
<dbReference type="GO" id="GO:0016853">
    <property type="term" value="F:isomerase activity"/>
    <property type="evidence" value="ECO:0007669"/>
    <property type="project" value="UniProtKB-KW"/>
</dbReference>
<sequence length="290" mass="31271">MAKLGLHTFAFAPEWSDSVFRLRADQLHALGVGLLEIPLLNPGAIDTDSVRRFAESEGFSVVASLGLPPEIDVIADPETGLAFLEKAFDDCVRIGSSVLSGVTYGTIGRTSGQPPTKAELDGTVRFVARAAKAAARHGLSLGIEPCNRYETHIMNTAAQAAQMIEASGVDNVFIHLDTYHMHIEERSHAEGFRIAAPYLGYVHLSEANRGVPGHGNVDWRGVFAGLKAVDFDGMMTLESMNYTAPEIASGLAIWRPVAPRREDVVEIGLPFLKAEAENAGFVFEGFCDDS</sequence>
<dbReference type="InterPro" id="IPR013022">
    <property type="entry name" value="Xyl_isomerase-like_TIM-brl"/>
</dbReference>
<dbReference type="OrthoDB" id="9801426at2"/>
<dbReference type="InterPro" id="IPR036237">
    <property type="entry name" value="Xyl_isomerase-like_sf"/>
</dbReference>
<gene>
    <name evidence="2" type="ORF">LOKVESSMR4R_02504</name>
</gene>
<dbReference type="RefSeq" id="WP_087208855.1">
    <property type="nucleotide sequence ID" value="NZ_CP021431.1"/>
</dbReference>
<evidence type="ECO:0000313" key="3">
    <source>
        <dbReference type="Proteomes" id="UP000195273"/>
    </source>
</evidence>
<dbReference type="SUPFAM" id="SSF51658">
    <property type="entry name" value="Xylose isomerase-like"/>
    <property type="match status" value="1"/>
</dbReference>
<evidence type="ECO:0000313" key="2">
    <source>
        <dbReference type="EMBL" id="ARU01806.1"/>
    </source>
</evidence>
<dbReference type="EMBL" id="CP021431">
    <property type="protein sequence ID" value="ARU01806.1"/>
    <property type="molecule type" value="Genomic_DNA"/>
</dbReference>
<name>A0A1Y0EDV3_9RHOB</name>
<dbReference type="InterPro" id="IPR050312">
    <property type="entry name" value="IolE/XylAMocC-like"/>
</dbReference>
<dbReference type="PANTHER" id="PTHR12110">
    <property type="entry name" value="HYDROXYPYRUVATE ISOMERASE"/>
    <property type="match status" value="1"/>
</dbReference>
<evidence type="ECO:0000259" key="1">
    <source>
        <dbReference type="Pfam" id="PF01261"/>
    </source>
</evidence>
<dbReference type="Proteomes" id="UP000195273">
    <property type="component" value="Chromosome"/>
</dbReference>
<dbReference type="Pfam" id="PF01261">
    <property type="entry name" value="AP_endonuc_2"/>
    <property type="match status" value="1"/>
</dbReference>
<feature type="domain" description="Xylose isomerase-like TIM barrel" evidence="1">
    <location>
        <begin position="27"/>
        <end position="246"/>
    </location>
</feature>
<dbReference type="AlphaFoldDB" id="A0A1Y0EDV3"/>
<reference evidence="2 3" key="1">
    <citation type="submission" date="2017-05" db="EMBL/GenBank/DDBJ databases">
        <title>Genome Sequence of Loktanella vestfoldensis Strain SMR4r Isolated from a Culture of the Diatom Skeletonema marinoi.</title>
        <authorList>
            <person name="Topel M."/>
            <person name="Pinder M.I.M."/>
            <person name="Johansson O.N."/>
            <person name="Kourtchenko O."/>
            <person name="Godhe A."/>
            <person name="Clarke A.K."/>
        </authorList>
    </citation>
    <scope>NUCLEOTIDE SEQUENCE [LARGE SCALE GENOMIC DNA]</scope>
    <source>
        <strain evidence="2 3">SMR4r</strain>
    </source>
</reference>
<dbReference type="PANTHER" id="PTHR12110:SF41">
    <property type="entry name" value="INOSOSE DEHYDRATASE"/>
    <property type="match status" value="1"/>
</dbReference>
<keyword evidence="3" id="KW-1185">Reference proteome</keyword>
<keyword evidence="2" id="KW-0413">Isomerase</keyword>
<dbReference type="KEGG" id="lvs:LOKVESSMR4R_02504"/>
<organism evidence="2 3">
    <name type="scientific">Yoonia vestfoldensis</name>
    <dbReference type="NCBI Taxonomy" id="245188"/>
    <lineage>
        <taxon>Bacteria</taxon>
        <taxon>Pseudomonadati</taxon>
        <taxon>Pseudomonadota</taxon>
        <taxon>Alphaproteobacteria</taxon>
        <taxon>Rhodobacterales</taxon>
        <taxon>Paracoccaceae</taxon>
        <taxon>Yoonia</taxon>
    </lineage>
</organism>
<dbReference type="Gene3D" id="3.20.20.150">
    <property type="entry name" value="Divalent-metal-dependent TIM barrel enzymes"/>
    <property type="match status" value="1"/>
</dbReference>
<accession>A0A1Y0EDV3</accession>
<protein>
    <submittedName>
        <fullName evidence="2">L-ribulose 3-epimerase</fullName>
        <ecNumber evidence="2">5.1.3.-</ecNumber>
    </submittedName>
</protein>
<dbReference type="EC" id="5.1.3.-" evidence="2"/>